<organism evidence="3 4">
    <name type="scientific">Amylocarpus encephaloides</name>
    <dbReference type="NCBI Taxonomy" id="45428"/>
    <lineage>
        <taxon>Eukaryota</taxon>
        <taxon>Fungi</taxon>
        <taxon>Dikarya</taxon>
        <taxon>Ascomycota</taxon>
        <taxon>Pezizomycotina</taxon>
        <taxon>Leotiomycetes</taxon>
        <taxon>Helotiales</taxon>
        <taxon>Helotiales incertae sedis</taxon>
        <taxon>Amylocarpus</taxon>
    </lineage>
</organism>
<keyword evidence="1" id="KW-1133">Transmembrane helix</keyword>
<dbReference type="AlphaFoldDB" id="A0A9P8C8R2"/>
<sequence>MLVTRFVLFLGWAMRLLHVAASLVPSNANLHIRNAPGTTPEDTLRSLGRALSSAVKFKRDQKAVYKNTTSVAKTWDGAILFQYDTTNSRGNVPATADMKIICKTCYVKGSATAQFTIDSNFNASKAIANITSQVETEVVNTTTAIIDYLTESLPKTIANISTTDLFNIDAYDIPRIPFDFDIDLPDIPECQLQFQFDALELYMQTSTVFSGSITYTLNLFTSQTEIGVKAAENLLIGVVFTVDLILSANAAIDISSGFHIRLEKAVIELPMFSKNVSKIKHEGGHFEFLPIQIESAGVILSAILRIGARAGIKFSSSPLPSLKVAGKDLGKGVISAGVETGAWINVAELVTNITAVPADNDCKLHVVEELTMAVGAQAGATVGLGSRNWGPAADTSVPIWYTTLGSVCAVSEPAVTPASSVIASAIKQRADLTTTTISTEFTYVATGCVSPELINCPQSLQIVSKYSREVSITTSVPSGSKATFPASTQNTVLATVSFGTNAKLVSASSGEPVLYTPTISQARPGSSTPGSGASQILEKKTRGVSNKVIIGVCVGLGFPVLIASLLGCLFLLKQKREAAGK</sequence>
<proteinExistence type="predicted"/>
<accession>A0A9P8C8R2</accession>
<dbReference type="OrthoDB" id="4733706at2759"/>
<comment type="caution">
    <text evidence="3">The sequence shown here is derived from an EMBL/GenBank/DDBJ whole genome shotgun (WGS) entry which is preliminary data.</text>
</comment>
<name>A0A9P8C8R2_9HELO</name>
<gene>
    <name evidence="3" type="ORF">BJ875DRAFT_518013</name>
</gene>
<evidence type="ECO:0000313" key="3">
    <source>
        <dbReference type="EMBL" id="KAG9237642.1"/>
    </source>
</evidence>
<feature type="chain" id="PRO_5040276557" description="Mid2 domain-containing protein" evidence="2">
    <location>
        <begin position="23"/>
        <end position="581"/>
    </location>
</feature>
<evidence type="ECO:0008006" key="5">
    <source>
        <dbReference type="Google" id="ProtNLM"/>
    </source>
</evidence>
<feature type="transmembrane region" description="Helical" evidence="1">
    <location>
        <begin position="548"/>
        <end position="572"/>
    </location>
</feature>
<keyword evidence="1" id="KW-0812">Transmembrane</keyword>
<reference evidence="3" key="1">
    <citation type="journal article" date="2021" name="IMA Fungus">
        <title>Genomic characterization of three marine fungi, including Emericellopsis atlantica sp. nov. with signatures of a generalist lifestyle and marine biomass degradation.</title>
        <authorList>
            <person name="Hagestad O.C."/>
            <person name="Hou L."/>
            <person name="Andersen J.H."/>
            <person name="Hansen E.H."/>
            <person name="Altermark B."/>
            <person name="Li C."/>
            <person name="Kuhnert E."/>
            <person name="Cox R.J."/>
            <person name="Crous P.W."/>
            <person name="Spatafora J.W."/>
            <person name="Lail K."/>
            <person name="Amirebrahimi M."/>
            <person name="Lipzen A."/>
            <person name="Pangilinan J."/>
            <person name="Andreopoulos W."/>
            <person name="Hayes R.D."/>
            <person name="Ng V."/>
            <person name="Grigoriev I.V."/>
            <person name="Jackson S.A."/>
            <person name="Sutton T.D.S."/>
            <person name="Dobson A.D.W."/>
            <person name="Rama T."/>
        </authorList>
    </citation>
    <scope>NUCLEOTIDE SEQUENCE</scope>
    <source>
        <strain evidence="3">TRa018bII</strain>
    </source>
</reference>
<keyword evidence="4" id="KW-1185">Reference proteome</keyword>
<protein>
    <recommendedName>
        <fullName evidence="5">Mid2 domain-containing protein</fullName>
    </recommendedName>
</protein>
<feature type="signal peptide" evidence="2">
    <location>
        <begin position="1"/>
        <end position="22"/>
    </location>
</feature>
<keyword evidence="2" id="KW-0732">Signal</keyword>
<keyword evidence="1" id="KW-0472">Membrane</keyword>
<dbReference type="Proteomes" id="UP000824998">
    <property type="component" value="Unassembled WGS sequence"/>
</dbReference>
<evidence type="ECO:0000313" key="4">
    <source>
        <dbReference type="Proteomes" id="UP000824998"/>
    </source>
</evidence>
<evidence type="ECO:0000256" key="2">
    <source>
        <dbReference type="SAM" id="SignalP"/>
    </source>
</evidence>
<evidence type="ECO:0000256" key="1">
    <source>
        <dbReference type="SAM" id="Phobius"/>
    </source>
</evidence>
<dbReference type="EMBL" id="MU251382">
    <property type="protein sequence ID" value="KAG9237642.1"/>
    <property type="molecule type" value="Genomic_DNA"/>
</dbReference>